<dbReference type="Gene3D" id="3.90.180.10">
    <property type="entry name" value="Medium-chain alcohol dehydrogenases, catalytic domain"/>
    <property type="match status" value="1"/>
</dbReference>
<dbReference type="InterPro" id="IPR011032">
    <property type="entry name" value="GroES-like_sf"/>
</dbReference>
<dbReference type="AlphaFoldDB" id="A0A4Q9GNV4"/>
<gene>
    <name evidence="1" type="ORF">EYE40_02770</name>
</gene>
<organism evidence="1 2">
    <name type="scientific">Glaciihabitans arcticus</name>
    <dbReference type="NCBI Taxonomy" id="2668039"/>
    <lineage>
        <taxon>Bacteria</taxon>
        <taxon>Bacillati</taxon>
        <taxon>Actinomycetota</taxon>
        <taxon>Actinomycetes</taxon>
        <taxon>Micrococcales</taxon>
        <taxon>Microbacteriaceae</taxon>
        <taxon>Glaciihabitans</taxon>
    </lineage>
</organism>
<proteinExistence type="predicted"/>
<dbReference type="EMBL" id="SISG01000001">
    <property type="protein sequence ID" value="TBN56406.1"/>
    <property type="molecule type" value="Genomic_DNA"/>
</dbReference>
<reference evidence="2" key="1">
    <citation type="submission" date="2019-02" db="EMBL/GenBank/DDBJ databases">
        <title>Glaciihabitans arcticus sp. nov., a psychrotolerant bacterium isolated from polar soil.</title>
        <authorList>
            <person name="Dahal R.H."/>
        </authorList>
    </citation>
    <scope>NUCLEOTIDE SEQUENCE [LARGE SCALE GENOMIC DNA]</scope>
    <source>
        <strain evidence="2">RP-3-7</strain>
    </source>
</reference>
<sequence length="217" mass="22325">MAVTRSSILPRPKTGEVRVRLGAVGMSSLGLQAAGFIEAVGPEAAGFAPGDRVAYPADAANKGLRPTLSERDLIGFPKDVAIDKAVGFLPLGLLSRCIVKQLHSIGSGNSVSITPDSSGAHLFVAAWVEFLGGVVVADASTADVAITAADYTVARQWRNGHGTGQQAASDVFQAVRKGVFDVIPITTYPLSEAATARGAMADGPVVLLPADQFDKAA</sequence>
<evidence type="ECO:0000313" key="2">
    <source>
        <dbReference type="Proteomes" id="UP000294194"/>
    </source>
</evidence>
<accession>A0A4Q9GNV4</accession>
<dbReference type="SUPFAM" id="SSF50129">
    <property type="entry name" value="GroES-like"/>
    <property type="match status" value="1"/>
</dbReference>
<comment type="caution">
    <text evidence="1">The sequence shown here is derived from an EMBL/GenBank/DDBJ whole genome shotgun (WGS) entry which is preliminary data.</text>
</comment>
<evidence type="ECO:0000313" key="1">
    <source>
        <dbReference type="EMBL" id="TBN56406.1"/>
    </source>
</evidence>
<protein>
    <submittedName>
        <fullName evidence="1">Uncharacterized protein</fullName>
    </submittedName>
</protein>
<dbReference type="RefSeq" id="WP_130980516.1">
    <property type="nucleotide sequence ID" value="NZ_SISG01000001.1"/>
</dbReference>
<dbReference type="Proteomes" id="UP000294194">
    <property type="component" value="Unassembled WGS sequence"/>
</dbReference>
<keyword evidence="2" id="KW-1185">Reference proteome</keyword>
<name>A0A4Q9GNV4_9MICO</name>